<feature type="transmembrane region" description="Helical" evidence="1">
    <location>
        <begin position="21"/>
        <end position="39"/>
    </location>
</feature>
<organism evidence="3 5">
    <name type="scientific">Acutalibacter muris</name>
    <dbReference type="NCBI Taxonomy" id="1796620"/>
    <lineage>
        <taxon>Bacteria</taxon>
        <taxon>Bacillati</taxon>
        <taxon>Bacillota</taxon>
        <taxon>Clostridia</taxon>
        <taxon>Eubacteriales</taxon>
        <taxon>Acutalibacteraceae</taxon>
        <taxon>Acutalibacter</taxon>
    </lineage>
</organism>
<evidence type="ECO:0000313" key="5">
    <source>
        <dbReference type="Proteomes" id="UP000596035"/>
    </source>
</evidence>
<reference evidence="4" key="2">
    <citation type="submission" date="2017-05" db="EMBL/GenBank/DDBJ databases">
        <title>Improved OligoMM genomes.</title>
        <authorList>
            <person name="Garzetti D."/>
        </authorList>
    </citation>
    <scope>NUCLEOTIDE SEQUENCE [LARGE SCALE GENOMIC DNA]</scope>
    <source>
        <strain evidence="4">KB18</strain>
    </source>
</reference>
<evidence type="ECO:0000313" key="3">
    <source>
        <dbReference type="EMBL" id="QQR29461.1"/>
    </source>
</evidence>
<evidence type="ECO:0008006" key="6">
    <source>
        <dbReference type="Google" id="ProtNLM"/>
    </source>
</evidence>
<dbReference type="KEGG" id="amur:ADH66_05590"/>
<protein>
    <recommendedName>
        <fullName evidence="6">PrgI family protein</fullName>
    </recommendedName>
</protein>
<keyword evidence="4" id="KW-1185">Reference proteome</keyword>
<reference evidence="2" key="1">
    <citation type="journal article" date="2017" name="Genome Announc.">
        <title>High-Quality Whole-Genome Sequences of the Oligo-Mouse-Microbiota Bacterial Community.</title>
        <authorList>
            <person name="Garzetti D."/>
            <person name="Brugiroux S."/>
            <person name="Bunk B."/>
            <person name="Pukall R."/>
            <person name="McCoy K.D."/>
            <person name="Macpherson A.J."/>
            <person name="Stecher B."/>
        </authorList>
    </citation>
    <scope>NUCLEOTIDE SEQUENCE</scope>
    <source>
        <strain evidence="2">KB18</strain>
    </source>
</reference>
<dbReference type="EMBL" id="CP021422">
    <property type="protein sequence ID" value="ASB40176.1"/>
    <property type="molecule type" value="Genomic_DNA"/>
</dbReference>
<accession>A0A1Z2XP06</accession>
<feature type="transmembrane region" description="Helical" evidence="1">
    <location>
        <begin position="45"/>
        <end position="65"/>
    </location>
</feature>
<dbReference type="AlphaFoldDB" id="A0A1Z2XP06"/>
<name>A0A1Z2XP06_9FIRM</name>
<keyword evidence="1" id="KW-1133">Transmembrane helix</keyword>
<dbReference type="RefSeq" id="WP_066534606.1">
    <property type="nucleotide sequence ID" value="NZ_CP021422.1"/>
</dbReference>
<proteinExistence type="predicted"/>
<keyword evidence="1" id="KW-0472">Membrane</keyword>
<gene>
    <name evidence="2" type="ORF">ADH66_05590</name>
    <name evidence="3" type="ORF">I5Q82_15675</name>
</gene>
<evidence type="ECO:0000313" key="4">
    <source>
        <dbReference type="Proteomes" id="UP000196710"/>
    </source>
</evidence>
<reference evidence="3 5" key="3">
    <citation type="submission" date="2020-11" db="EMBL/GenBank/DDBJ databases">
        <title>Closed and high quality bacterial genomes of the OMM12 community.</title>
        <authorList>
            <person name="Marbouty M."/>
            <person name="Lamy-Besnier Q."/>
            <person name="Debarbieux L."/>
            <person name="Koszul R."/>
        </authorList>
    </citation>
    <scope>NUCLEOTIDE SEQUENCE [LARGE SCALE GENOMIC DNA]</scope>
    <source>
        <strain evidence="3 5">KB18</strain>
    </source>
</reference>
<sequence>MKSTWEKFKKLPEPLRRVIGLRMIVGGAALVLSIIMWAITGNITLAIPCAALGAYLLVSGGLLVYRNSLCITGMVKEIITTGIRKRPKYLLLEIEEGIIQLPANRKHFPANSSVTLYLAANTPVYEKH</sequence>
<dbReference type="EMBL" id="CP065321">
    <property type="protein sequence ID" value="QQR29461.1"/>
    <property type="molecule type" value="Genomic_DNA"/>
</dbReference>
<keyword evidence="1" id="KW-0812">Transmembrane</keyword>
<evidence type="ECO:0000313" key="2">
    <source>
        <dbReference type="EMBL" id="ASB40176.1"/>
    </source>
</evidence>
<dbReference type="Proteomes" id="UP000596035">
    <property type="component" value="Chromosome"/>
</dbReference>
<evidence type="ECO:0000256" key="1">
    <source>
        <dbReference type="SAM" id="Phobius"/>
    </source>
</evidence>
<dbReference type="Proteomes" id="UP000196710">
    <property type="component" value="Chromosome"/>
</dbReference>